<dbReference type="GO" id="GO:0034388">
    <property type="term" value="C:Pwp2p-containing subcomplex of 90S preribosome"/>
    <property type="evidence" value="ECO:0007669"/>
    <property type="project" value="TreeGrafter"/>
</dbReference>
<dbReference type="PRINTS" id="PR00320">
    <property type="entry name" value="GPROTEINBRPT"/>
</dbReference>
<proteinExistence type="inferred from homology"/>
<dbReference type="Pfam" id="PF25173">
    <property type="entry name" value="Beta-prop_WDR3_1st"/>
    <property type="match status" value="1"/>
</dbReference>
<dbReference type="GO" id="GO:0030490">
    <property type="term" value="P:maturation of SSU-rRNA"/>
    <property type="evidence" value="ECO:0007669"/>
    <property type="project" value="TreeGrafter"/>
</dbReference>
<evidence type="ECO:0000256" key="1">
    <source>
        <dbReference type="ARBA" id="ARBA00022574"/>
    </source>
</evidence>
<dbReference type="Gene3D" id="2.130.10.10">
    <property type="entry name" value="YVTN repeat-like/Quinoprotein amine dehydrogenase"/>
    <property type="match status" value="4"/>
</dbReference>
<dbReference type="PROSITE" id="PS50294">
    <property type="entry name" value="WD_REPEATS_REGION"/>
    <property type="match status" value="5"/>
</dbReference>
<dbReference type="SUPFAM" id="SSF50978">
    <property type="entry name" value="WD40 repeat-like"/>
    <property type="match status" value="2"/>
</dbReference>
<evidence type="ECO:0000313" key="6">
    <source>
        <dbReference type="Proteomes" id="UP000887540"/>
    </source>
</evidence>
<sequence length="918" mass="103679">MVEAFDKFTCAVSASESVNFYNLRTGEIIDRFSREKHSVTTFRFSENRHLIAIGYNDGEVHLHNRNKKFHDEKKAIVFAGHKTGVNCLSFSQDGLILASGGKDSVIILWDVVNESGMFRLNGHKGSITQLQFTRNNRFLISSSKDSLIKFWNVATQSCFYTISESITEIYSFGILKEDRLLVVASAEVELRVFEINWLEQLEEEDKSIDPNETKVRRLNTSNTLVGGNLIEDGNLQGNTILHCKKRGTLIRQAKGRALQICISHDETLLLCVGADSLVDMFRVYSQEESVKRFNKKLRKAKRKLQETNSDEVESIIDEAEISKDVTLLIARIGDIRTDAKVKWMDIVRQHQVIGDNLNQYRIYSLQNNNSVQGITLSLDLKTNDKEAQVLADLDKRGHRSDIRCLAFASNNAAFVSSAAESAIIWDTASLLPVNHLVYENMKDLTVAIFAPGDKHAVFGAKDGSLFVFDLSTCEVIDEHQKAHESSIYSLVGFEDKGIISCGADKKARFWTYEMINDLNGKRLCLRQTRILELPDEALCAAVSPNGKFVAFGLLDNTARVYFLDSLKFFISLYGHSLPVTCIDIDPESKLIVTGSADKSCKIWGLDFGDCHKSLFAHDDVVTCVNFGPSNEEKLFWSAGKDGKIKQWDAVKFERVQVLEGHTAEIRALALTSDGAQLISASHDKSIRIWELSDEIIVLQEEQELEREKEYEEKLVDAEDIVPGEATEKESDLAPKKSIESIKSSEDILQGIEIMRAEIINRLNDPNHTPHLLLKDYKVLEYSIADILQKIRSSHLEKSLMMIPFSYIPDILRSLCKCILDHFKIELSTRVVLFLIRIHHNLIINSIELLPLIEQLRTVLPTELSHAKDVVGLNSIALKFLQLDIEERENVKLFKNVSEVTKTKKKKTSAKTALIKTFA</sequence>
<keyword evidence="2" id="KW-0677">Repeat</keyword>
<dbReference type="PANTHER" id="PTHR19853">
    <property type="entry name" value="WD REPEAT CONTAINING PROTEIN 3 WDR3"/>
    <property type="match status" value="1"/>
</dbReference>
<feature type="repeat" description="WD" evidence="4">
    <location>
        <begin position="120"/>
        <end position="161"/>
    </location>
</feature>
<feature type="repeat" description="WD" evidence="4">
    <location>
        <begin position="572"/>
        <end position="613"/>
    </location>
</feature>
<feature type="repeat" description="WD" evidence="4">
    <location>
        <begin position="614"/>
        <end position="657"/>
    </location>
</feature>
<accession>A0A914C7Z4</accession>
<feature type="domain" description="Small-subunit processome Utp12" evidence="5">
    <location>
        <begin position="781"/>
        <end position="881"/>
    </location>
</feature>
<dbReference type="SMART" id="SM00320">
    <property type="entry name" value="WD40"/>
    <property type="match status" value="11"/>
</dbReference>
<dbReference type="PROSITE" id="PS50082">
    <property type="entry name" value="WD_REPEATS_2"/>
    <property type="match status" value="5"/>
</dbReference>
<evidence type="ECO:0000313" key="7">
    <source>
        <dbReference type="WBParaSite" id="ACRNAN_Path_537.g2033.t1"/>
    </source>
</evidence>
<dbReference type="InterPro" id="IPR015943">
    <property type="entry name" value="WD40/YVTN_repeat-like_dom_sf"/>
</dbReference>
<comment type="similarity">
    <text evidence="3">Belongs to the WD repeat WDR3/UTP12 family.</text>
</comment>
<dbReference type="WBParaSite" id="ACRNAN_Path_537.g2033.t1">
    <property type="protein sequence ID" value="ACRNAN_Path_537.g2033.t1"/>
    <property type="gene ID" value="ACRNAN_Path_537.g2033"/>
</dbReference>
<organism evidence="6 7">
    <name type="scientific">Acrobeloides nanus</name>
    <dbReference type="NCBI Taxonomy" id="290746"/>
    <lineage>
        <taxon>Eukaryota</taxon>
        <taxon>Metazoa</taxon>
        <taxon>Ecdysozoa</taxon>
        <taxon>Nematoda</taxon>
        <taxon>Chromadorea</taxon>
        <taxon>Rhabditida</taxon>
        <taxon>Tylenchina</taxon>
        <taxon>Cephalobomorpha</taxon>
        <taxon>Cephaloboidea</taxon>
        <taxon>Cephalobidae</taxon>
        <taxon>Acrobeloides</taxon>
    </lineage>
</organism>
<dbReference type="GO" id="GO:0032040">
    <property type="term" value="C:small-subunit processome"/>
    <property type="evidence" value="ECO:0007669"/>
    <property type="project" value="TreeGrafter"/>
</dbReference>
<protein>
    <submittedName>
        <fullName evidence="7">Small-subunit processome Utp12 domain-containing protein</fullName>
    </submittedName>
</protein>
<evidence type="ECO:0000256" key="3">
    <source>
        <dbReference type="ARBA" id="ARBA00038229"/>
    </source>
</evidence>
<dbReference type="InterPro" id="IPR001680">
    <property type="entry name" value="WD40_rpt"/>
</dbReference>
<dbReference type="Pfam" id="PF04003">
    <property type="entry name" value="Utp12"/>
    <property type="match status" value="1"/>
</dbReference>
<dbReference type="GO" id="GO:0030515">
    <property type="term" value="F:snoRNA binding"/>
    <property type="evidence" value="ECO:0007669"/>
    <property type="project" value="TreeGrafter"/>
</dbReference>
<dbReference type="FunFam" id="2.130.10.10:FF:000157">
    <property type="entry name" value="WD repeat domain 3"/>
    <property type="match status" value="1"/>
</dbReference>
<dbReference type="Pfam" id="PF25172">
    <property type="entry name" value="Beta-prop_WDR3_2nd"/>
    <property type="match status" value="1"/>
</dbReference>
<dbReference type="PROSITE" id="PS00678">
    <property type="entry name" value="WD_REPEATS_1"/>
    <property type="match status" value="3"/>
</dbReference>
<dbReference type="InterPro" id="IPR007148">
    <property type="entry name" value="SSU_processome_Utp12"/>
</dbReference>
<evidence type="ECO:0000256" key="4">
    <source>
        <dbReference type="PROSITE-ProRule" id="PRU00221"/>
    </source>
</evidence>
<evidence type="ECO:0000259" key="5">
    <source>
        <dbReference type="Pfam" id="PF04003"/>
    </source>
</evidence>
<dbReference type="InterPro" id="IPR051570">
    <property type="entry name" value="TBC1_cilium_biogenesis"/>
</dbReference>
<dbReference type="CDD" id="cd00200">
    <property type="entry name" value="WD40"/>
    <property type="match status" value="1"/>
</dbReference>
<name>A0A914C7Z4_9BILA</name>
<keyword evidence="6" id="KW-1185">Reference proteome</keyword>
<feature type="repeat" description="WD" evidence="4">
    <location>
        <begin position="658"/>
        <end position="699"/>
    </location>
</feature>
<dbReference type="InterPro" id="IPR020472">
    <property type="entry name" value="WD40_PAC1"/>
</dbReference>
<keyword evidence="1 4" id="KW-0853">WD repeat</keyword>
<reference evidence="7" key="1">
    <citation type="submission" date="2022-11" db="UniProtKB">
        <authorList>
            <consortium name="WormBaseParasite"/>
        </authorList>
    </citation>
    <scope>IDENTIFICATION</scope>
</reference>
<feature type="repeat" description="WD" evidence="4">
    <location>
        <begin position="78"/>
        <end position="119"/>
    </location>
</feature>
<dbReference type="AlphaFoldDB" id="A0A914C7Z4"/>
<dbReference type="Proteomes" id="UP000887540">
    <property type="component" value="Unplaced"/>
</dbReference>
<dbReference type="InterPro" id="IPR036322">
    <property type="entry name" value="WD40_repeat_dom_sf"/>
</dbReference>
<dbReference type="PANTHER" id="PTHR19853:SF0">
    <property type="entry name" value="WD REPEAT-CONTAINING PROTEIN 3"/>
    <property type="match status" value="1"/>
</dbReference>
<evidence type="ECO:0000256" key="2">
    <source>
        <dbReference type="ARBA" id="ARBA00022737"/>
    </source>
</evidence>
<dbReference type="InterPro" id="IPR019775">
    <property type="entry name" value="WD40_repeat_CS"/>
</dbReference>